<proteinExistence type="predicted"/>
<accession>A0AAN0MEJ7</accession>
<name>A0AAN0MEJ7_9RHOB</name>
<feature type="compositionally biased region" description="Gly residues" evidence="1">
    <location>
        <begin position="39"/>
        <end position="56"/>
    </location>
</feature>
<evidence type="ECO:0000313" key="3">
    <source>
        <dbReference type="EMBL" id="WZU68152.1"/>
    </source>
</evidence>
<dbReference type="KEGG" id="yrh:AABB31_04240"/>
<dbReference type="EMBL" id="CP151767">
    <property type="protein sequence ID" value="WZU68152.1"/>
    <property type="molecule type" value="Genomic_DNA"/>
</dbReference>
<reference evidence="3 4" key="2">
    <citation type="submission" date="2024-08" db="EMBL/GenBank/DDBJ databases">
        <title>Phylogenomic analyses of a clade within the roseobacter group suggest taxonomic reassignments of species of the genera Aestuariivita, Citreicella, Loktanella, Nautella, Pelagibaca, Ruegeria, Thalassobius, Thiobacimonas and Tropicibacter, and the proposal o.</title>
        <authorList>
            <person name="Jeon C.O."/>
        </authorList>
    </citation>
    <scope>NUCLEOTIDE SEQUENCE [LARGE SCALE GENOMIC DNA]</scope>
    <source>
        <strain evidence="3 4">SS1-5</strain>
    </source>
</reference>
<dbReference type="AlphaFoldDB" id="A0AAN0MEJ7"/>
<gene>
    <name evidence="3" type="ORF">AABB31_04240</name>
</gene>
<keyword evidence="2" id="KW-0732">Signal</keyword>
<evidence type="ECO:0000256" key="1">
    <source>
        <dbReference type="SAM" id="MobiDB-lite"/>
    </source>
</evidence>
<dbReference type="Proteomes" id="UP001470809">
    <property type="component" value="Chromosome"/>
</dbReference>
<evidence type="ECO:0000313" key="4">
    <source>
        <dbReference type="Proteomes" id="UP001470809"/>
    </source>
</evidence>
<reference evidence="4" key="1">
    <citation type="submission" date="2024-04" db="EMBL/GenBank/DDBJ databases">
        <title>Phylogenomic analyses of a clade within the roseobacter group suggest taxonomic reassignments of species of the genera Aestuariivita, Citreicella, Loktanella, Nautella, Pelagibaca, Ruegeria, Thalassobius, Thiobacimonas and Tropicibacter, and the proposal o.</title>
        <authorList>
            <person name="Jeon C.O."/>
        </authorList>
    </citation>
    <scope>NUCLEOTIDE SEQUENCE [LARGE SCALE GENOMIC DNA]</scope>
    <source>
        <strain evidence="4">SS1-5</strain>
    </source>
</reference>
<sequence>MKSTMKAVATASTMALVLTFSAATITTFTTTAAYAERGNGNGNGNGNRNGNRGNGGNDRADKANRAGGNGNGNGRGALARELRSLNAAHANQNALQNASPNSMPGKLYTYQQTRQEFIEVVREQDAAYEEYNRLIGLSEEEVAAEYPDGGYEDAVTAAAEEYDVARDAALDAQSDTEASLLVLTEGRALSAEAAAELHRLLGF</sequence>
<keyword evidence="4" id="KW-1185">Reference proteome</keyword>
<feature type="region of interest" description="Disordered" evidence="1">
    <location>
        <begin position="37"/>
        <end position="77"/>
    </location>
</feature>
<protein>
    <submittedName>
        <fullName evidence="3">Uncharacterized protein</fullName>
    </submittedName>
</protein>
<dbReference type="RefSeq" id="WP_342077445.1">
    <property type="nucleotide sequence ID" value="NZ_CP151767.2"/>
</dbReference>
<feature type="signal peptide" evidence="2">
    <location>
        <begin position="1"/>
        <end position="22"/>
    </location>
</feature>
<feature type="chain" id="PRO_5042880328" evidence="2">
    <location>
        <begin position="23"/>
        <end position="203"/>
    </location>
</feature>
<organism evidence="3 4">
    <name type="scientific">Yoonia rhodophyticola</name>
    <dbReference type="NCBI Taxonomy" id="3137370"/>
    <lineage>
        <taxon>Bacteria</taxon>
        <taxon>Pseudomonadati</taxon>
        <taxon>Pseudomonadota</taxon>
        <taxon>Alphaproteobacteria</taxon>
        <taxon>Rhodobacterales</taxon>
        <taxon>Paracoccaceae</taxon>
        <taxon>Yoonia</taxon>
    </lineage>
</organism>
<evidence type="ECO:0000256" key="2">
    <source>
        <dbReference type="SAM" id="SignalP"/>
    </source>
</evidence>